<name>A0A834WPQ4_9FABA</name>
<evidence type="ECO:0000313" key="1">
    <source>
        <dbReference type="EMBL" id="KAF7827136.1"/>
    </source>
</evidence>
<dbReference type="Proteomes" id="UP000634136">
    <property type="component" value="Unassembled WGS sequence"/>
</dbReference>
<dbReference type="EMBL" id="JAAIUW010000006">
    <property type="protein sequence ID" value="KAF7827136.1"/>
    <property type="molecule type" value="Genomic_DNA"/>
</dbReference>
<gene>
    <name evidence="1" type="ORF">G2W53_018300</name>
</gene>
<protein>
    <submittedName>
        <fullName evidence="1">Uncharacterized protein</fullName>
    </submittedName>
</protein>
<reference evidence="1" key="1">
    <citation type="submission" date="2020-09" db="EMBL/GenBank/DDBJ databases">
        <title>Genome-Enabled Discovery of Anthraquinone Biosynthesis in Senna tora.</title>
        <authorList>
            <person name="Kang S.-H."/>
            <person name="Pandey R.P."/>
            <person name="Lee C.-M."/>
            <person name="Sim J.-S."/>
            <person name="Jeong J.-T."/>
            <person name="Choi B.-S."/>
            <person name="Jung M."/>
            <person name="Ginzburg D."/>
            <person name="Zhao K."/>
            <person name="Won S.Y."/>
            <person name="Oh T.-J."/>
            <person name="Yu Y."/>
            <person name="Kim N.-H."/>
            <person name="Lee O.R."/>
            <person name="Lee T.-H."/>
            <person name="Bashyal P."/>
            <person name="Kim T.-S."/>
            <person name="Lee W.-H."/>
            <person name="Kawkins C."/>
            <person name="Kim C.-K."/>
            <person name="Kim J.S."/>
            <person name="Ahn B.O."/>
            <person name="Rhee S.Y."/>
            <person name="Sohng J.K."/>
        </authorList>
    </citation>
    <scope>NUCLEOTIDE SEQUENCE</scope>
    <source>
        <tissue evidence="1">Leaf</tissue>
    </source>
</reference>
<proteinExistence type="predicted"/>
<keyword evidence="2" id="KW-1185">Reference proteome</keyword>
<organism evidence="1 2">
    <name type="scientific">Senna tora</name>
    <dbReference type="NCBI Taxonomy" id="362788"/>
    <lineage>
        <taxon>Eukaryota</taxon>
        <taxon>Viridiplantae</taxon>
        <taxon>Streptophyta</taxon>
        <taxon>Embryophyta</taxon>
        <taxon>Tracheophyta</taxon>
        <taxon>Spermatophyta</taxon>
        <taxon>Magnoliopsida</taxon>
        <taxon>eudicotyledons</taxon>
        <taxon>Gunneridae</taxon>
        <taxon>Pentapetalae</taxon>
        <taxon>rosids</taxon>
        <taxon>fabids</taxon>
        <taxon>Fabales</taxon>
        <taxon>Fabaceae</taxon>
        <taxon>Caesalpinioideae</taxon>
        <taxon>Cassia clade</taxon>
        <taxon>Senna</taxon>
    </lineage>
</organism>
<evidence type="ECO:0000313" key="2">
    <source>
        <dbReference type="Proteomes" id="UP000634136"/>
    </source>
</evidence>
<comment type="caution">
    <text evidence="1">The sequence shown here is derived from an EMBL/GenBank/DDBJ whole genome shotgun (WGS) entry which is preliminary data.</text>
</comment>
<dbReference type="AlphaFoldDB" id="A0A834WPQ4"/>
<accession>A0A834WPQ4</accession>
<sequence>MSNNNSSERDSHIVPSFASPPSLILTRCQHCSLDICVTPTTSFHCGRNAVTLRRNIVKLIHNAIAGRCFRNRNTATALHDAFHNLEHCSWPVTSSAKAPRHVPSLQRATPAMIPTLDAYGWACMLGNIFRPIEDDLLPHGLRVPPKQE</sequence>